<evidence type="ECO:0000313" key="3">
    <source>
        <dbReference type="Proteomes" id="UP000070444"/>
    </source>
</evidence>
<dbReference type="EMBL" id="KQ964967">
    <property type="protein sequence ID" value="KXN65148.1"/>
    <property type="molecule type" value="Genomic_DNA"/>
</dbReference>
<feature type="transmembrane region" description="Helical" evidence="1">
    <location>
        <begin position="12"/>
        <end position="36"/>
    </location>
</feature>
<organism evidence="2 3">
    <name type="scientific">Conidiobolus coronatus (strain ATCC 28846 / CBS 209.66 / NRRL 28638)</name>
    <name type="common">Delacroixia coronata</name>
    <dbReference type="NCBI Taxonomy" id="796925"/>
    <lineage>
        <taxon>Eukaryota</taxon>
        <taxon>Fungi</taxon>
        <taxon>Fungi incertae sedis</taxon>
        <taxon>Zoopagomycota</taxon>
        <taxon>Entomophthoromycotina</taxon>
        <taxon>Entomophthoromycetes</taxon>
        <taxon>Entomophthorales</taxon>
        <taxon>Ancylistaceae</taxon>
        <taxon>Conidiobolus</taxon>
    </lineage>
</organism>
<sequence length="117" mass="13857">MHEMFIYMFFNWIYYDTSNILFIKCILYICGALGSFKIVEKFRKETMLICRFFLGWILASNFLPLFPHRTLDSELNKILIGVLFSQITSFTFLDLILTLIAQFIFPTLFDTLILSKI</sequence>
<name>A0A137NQZ9_CONC2</name>
<protein>
    <submittedName>
        <fullName evidence="2">Uncharacterized protein</fullName>
    </submittedName>
</protein>
<feature type="transmembrane region" description="Helical" evidence="1">
    <location>
        <begin position="78"/>
        <end position="105"/>
    </location>
</feature>
<dbReference type="Proteomes" id="UP000070444">
    <property type="component" value="Unassembled WGS sequence"/>
</dbReference>
<keyword evidence="3" id="KW-1185">Reference proteome</keyword>
<keyword evidence="1" id="KW-0472">Membrane</keyword>
<gene>
    <name evidence="2" type="ORF">CONCODRAFT_20880</name>
</gene>
<evidence type="ECO:0000256" key="1">
    <source>
        <dbReference type="SAM" id="Phobius"/>
    </source>
</evidence>
<proteinExistence type="predicted"/>
<dbReference type="AlphaFoldDB" id="A0A137NQZ9"/>
<feature type="transmembrane region" description="Helical" evidence="1">
    <location>
        <begin position="48"/>
        <end position="66"/>
    </location>
</feature>
<keyword evidence="1" id="KW-0812">Transmembrane</keyword>
<evidence type="ECO:0000313" key="2">
    <source>
        <dbReference type="EMBL" id="KXN65148.1"/>
    </source>
</evidence>
<reference evidence="2 3" key="1">
    <citation type="journal article" date="2015" name="Genome Biol. Evol.">
        <title>Phylogenomic analyses indicate that early fungi evolved digesting cell walls of algal ancestors of land plants.</title>
        <authorList>
            <person name="Chang Y."/>
            <person name="Wang S."/>
            <person name="Sekimoto S."/>
            <person name="Aerts A.L."/>
            <person name="Choi C."/>
            <person name="Clum A."/>
            <person name="LaButti K.M."/>
            <person name="Lindquist E.A."/>
            <person name="Yee Ngan C."/>
            <person name="Ohm R.A."/>
            <person name="Salamov A.A."/>
            <person name="Grigoriev I.V."/>
            <person name="Spatafora J.W."/>
            <person name="Berbee M.L."/>
        </authorList>
    </citation>
    <scope>NUCLEOTIDE SEQUENCE [LARGE SCALE GENOMIC DNA]</scope>
    <source>
        <strain evidence="2 3">NRRL 28638</strain>
    </source>
</reference>
<keyword evidence="1" id="KW-1133">Transmembrane helix</keyword>
<accession>A0A137NQZ9</accession>